<dbReference type="AlphaFoldDB" id="A0A8J5H6W7"/>
<evidence type="ECO:0000259" key="5">
    <source>
        <dbReference type="PROSITE" id="PS51387"/>
    </source>
</evidence>
<dbReference type="GO" id="GO:0071949">
    <property type="term" value="F:FAD binding"/>
    <property type="evidence" value="ECO:0007669"/>
    <property type="project" value="InterPro"/>
</dbReference>
<dbReference type="Pfam" id="PF01565">
    <property type="entry name" value="FAD_binding_4"/>
    <property type="match status" value="1"/>
</dbReference>
<dbReference type="OrthoDB" id="415825at2759"/>
<feature type="region of interest" description="Disordered" evidence="4">
    <location>
        <begin position="519"/>
        <end position="538"/>
    </location>
</feature>
<sequence length="538" mass="58422">MMIAYLDHHPHQQYGLVSAGESTSDETILCAIDVDDAGDVSVASRDFGGGVFSRPARFLRPSTADDVARALHLAGRSAGLTVAARGNGHCVGGQAMAAGGIVLDMRGLGPQMSLALDGAAVDVPGGVLWSEVLEWTVSNKGMAPPSWTDYLGLTVGGTLSNGGVSGQCFRYGPQVANVVEMEVVTPDGMRRLCSPSSNSDLFFAVLGGLGQFGIITRARLPLLAAPKMVRWRRVVYTDFEIFAGDAESLVTQADSSTFDYVEGFVFVNDVSDPVSGWNSVPILPDSAFDPSEFLADSSGPVLYCLELALYYDDHAADHVDEREEETLRRLRYMKGAEFSADVGYVEFLSRVAKVEAKARAGGTWETPHPWLNLFISAGDIVDFDRHVFQRILRRGIGGPMLVYPMRRSGWDDRMSVALPRSEVFYLVALLRFIAPGPGEAGEAAKAAEEQNRQILRHCRSKGYDFKVYIPRYDNEADWAAHFGGGWGSFVQRKRRYDPMAVLAPGQNIFSRARPPALAVAPATESIAPPPSTVDDRDD</sequence>
<evidence type="ECO:0000256" key="1">
    <source>
        <dbReference type="ARBA" id="ARBA00005466"/>
    </source>
</evidence>
<comment type="caution">
    <text evidence="6">The sequence shown here is derived from an EMBL/GenBank/DDBJ whole genome shotgun (WGS) entry which is preliminary data.</text>
</comment>
<dbReference type="GO" id="GO:0009690">
    <property type="term" value="P:cytokinin metabolic process"/>
    <property type="evidence" value="ECO:0007669"/>
    <property type="project" value="InterPro"/>
</dbReference>
<evidence type="ECO:0000256" key="4">
    <source>
        <dbReference type="SAM" id="MobiDB-lite"/>
    </source>
</evidence>
<dbReference type="InterPro" id="IPR006094">
    <property type="entry name" value="Oxid_FAD_bind_N"/>
</dbReference>
<dbReference type="InterPro" id="IPR050432">
    <property type="entry name" value="FAD-linked_Oxidoreductases_BP"/>
</dbReference>
<evidence type="ECO:0000256" key="2">
    <source>
        <dbReference type="ARBA" id="ARBA00011928"/>
    </source>
</evidence>
<evidence type="ECO:0000256" key="3">
    <source>
        <dbReference type="ARBA" id="ARBA00023002"/>
    </source>
</evidence>
<organism evidence="6 7">
    <name type="scientific">Zingiber officinale</name>
    <name type="common">Ginger</name>
    <name type="synonym">Amomum zingiber</name>
    <dbReference type="NCBI Taxonomy" id="94328"/>
    <lineage>
        <taxon>Eukaryota</taxon>
        <taxon>Viridiplantae</taxon>
        <taxon>Streptophyta</taxon>
        <taxon>Embryophyta</taxon>
        <taxon>Tracheophyta</taxon>
        <taxon>Spermatophyta</taxon>
        <taxon>Magnoliopsida</taxon>
        <taxon>Liliopsida</taxon>
        <taxon>Zingiberales</taxon>
        <taxon>Zingiberaceae</taxon>
        <taxon>Zingiber</taxon>
    </lineage>
</organism>
<feature type="domain" description="FAD-binding PCMH-type" evidence="5">
    <location>
        <begin position="51"/>
        <end position="225"/>
    </location>
</feature>
<keyword evidence="7" id="KW-1185">Reference proteome</keyword>
<gene>
    <name evidence="6" type="ORF">ZIOFF_019262</name>
</gene>
<evidence type="ECO:0000313" key="7">
    <source>
        <dbReference type="Proteomes" id="UP000734854"/>
    </source>
</evidence>
<keyword evidence="3" id="KW-0560">Oxidoreductase</keyword>
<dbReference type="Proteomes" id="UP000734854">
    <property type="component" value="Unassembled WGS sequence"/>
</dbReference>
<accession>A0A8J5H6W7</accession>
<dbReference type="PROSITE" id="PS51387">
    <property type="entry name" value="FAD_PCMH"/>
    <property type="match status" value="1"/>
</dbReference>
<dbReference type="PANTHER" id="PTHR13878:SF112">
    <property type="entry name" value="CYTOKININ DEHYDROGENASE 7"/>
    <property type="match status" value="1"/>
</dbReference>
<evidence type="ECO:0000313" key="6">
    <source>
        <dbReference type="EMBL" id="KAG6522125.1"/>
    </source>
</evidence>
<dbReference type="PANTHER" id="PTHR13878">
    <property type="entry name" value="GULONOLACTONE OXIDASE"/>
    <property type="match status" value="1"/>
</dbReference>
<dbReference type="EC" id="1.5.99.12" evidence="2"/>
<dbReference type="GO" id="GO:0019139">
    <property type="term" value="F:cytokinin dehydrogenase activity"/>
    <property type="evidence" value="ECO:0007669"/>
    <property type="project" value="UniProtKB-EC"/>
</dbReference>
<proteinExistence type="inferred from homology"/>
<protein>
    <recommendedName>
        <fullName evidence="2">cytokinin dehydrogenase</fullName>
        <ecNumber evidence="2">1.5.99.12</ecNumber>
    </recommendedName>
</protein>
<comment type="similarity">
    <text evidence="1">Belongs to the oxygen-dependent FAD-linked oxidoreductase family.</text>
</comment>
<reference evidence="6 7" key="1">
    <citation type="submission" date="2020-08" db="EMBL/GenBank/DDBJ databases">
        <title>Plant Genome Project.</title>
        <authorList>
            <person name="Zhang R.-G."/>
        </authorList>
    </citation>
    <scope>NUCLEOTIDE SEQUENCE [LARGE SCALE GENOMIC DNA]</scope>
    <source>
        <tissue evidence="6">Rhizome</tissue>
    </source>
</reference>
<dbReference type="InterPro" id="IPR015345">
    <property type="entry name" value="Cytokinin_DH_FAD/cytokin-bd"/>
</dbReference>
<dbReference type="EMBL" id="JACMSC010000005">
    <property type="protein sequence ID" value="KAG6522125.1"/>
    <property type="molecule type" value="Genomic_DNA"/>
</dbReference>
<name>A0A8J5H6W7_ZINOF</name>
<dbReference type="Pfam" id="PF09265">
    <property type="entry name" value="Cytokin-bind"/>
    <property type="match status" value="1"/>
</dbReference>
<dbReference type="InterPro" id="IPR016166">
    <property type="entry name" value="FAD-bd_PCMH"/>
</dbReference>